<dbReference type="GO" id="GO:0004725">
    <property type="term" value="F:protein tyrosine phosphatase activity"/>
    <property type="evidence" value="ECO:0007669"/>
    <property type="project" value="InterPro"/>
</dbReference>
<dbReference type="Proteomes" id="UP000887569">
    <property type="component" value="Unplaced"/>
</dbReference>
<dbReference type="AlphaFoldDB" id="A0A915AYE9"/>
<organism evidence="2 3">
    <name type="scientific">Parascaris univalens</name>
    <name type="common">Nematode worm</name>
    <dbReference type="NCBI Taxonomy" id="6257"/>
    <lineage>
        <taxon>Eukaryota</taxon>
        <taxon>Metazoa</taxon>
        <taxon>Ecdysozoa</taxon>
        <taxon>Nematoda</taxon>
        <taxon>Chromadorea</taxon>
        <taxon>Rhabditida</taxon>
        <taxon>Spirurina</taxon>
        <taxon>Ascaridomorpha</taxon>
        <taxon>Ascaridoidea</taxon>
        <taxon>Ascarididae</taxon>
        <taxon>Parascaris</taxon>
    </lineage>
</organism>
<accession>A0A915AYE9</accession>
<protein>
    <submittedName>
        <fullName evidence="3">Tyrosine-protein phosphatase domain-containing protein</fullName>
    </submittedName>
</protein>
<reference evidence="3" key="1">
    <citation type="submission" date="2022-11" db="UniProtKB">
        <authorList>
            <consortium name="WormBaseParasite"/>
        </authorList>
    </citation>
    <scope>IDENTIFICATION</scope>
</reference>
<sequence length="93" mass="10750">MDDAVYTVCTVEDEESATERLKVKKKSKADTALKKVLDVIKKIRSQRAGAVQTEARYVYLHKTLLEYRNAKKIDKEEISEFFTAYKGYQKKAV</sequence>
<evidence type="ECO:0000313" key="2">
    <source>
        <dbReference type="Proteomes" id="UP000887569"/>
    </source>
</evidence>
<evidence type="ECO:0000313" key="3">
    <source>
        <dbReference type="WBParaSite" id="PgR018_g120_t01"/>
    </source>
</evidence>
<evidence type="ECO:0000259" key="1">
    <source>
        <dbReference type="Pfam" id="PF00102"/>
    </source>
</evidence>
<proteinExistence type="predicted"/>
<name>A0A915AYE9_PARUN</name>
<keyword evidence="2" id="KW-1185">Reference proteome</keyword>
<dbReference type="InterPro" id="IPR000242">
    <property type="entry name" value="PTP_cat"/>
</dbReference>
<dbReference type="SUPFAM" id="SSF52799">
    <property type="entry name" value="(Phosphotyrosine protein) phosphatases II"/>
    <property type="match status" value="1"/>
</dbReference>
<dbReference type="WBParaSite" id="PgR018_g120_t01">
    <property type="protein sequence ID" value="PgR018_g120_t01"/>
    <property type="gene ID" value="PgR018_g120"/>
</dbReference>
<dbReference type="Gene3D" id="3.90.190.10">
    <property type="entry name" value="Protein tyrosine phosphatase superfamily"/>
    <property type="match status" value="1"/>
</dbReference>
<dbReference type="InterPro" id="IPR029021">
    <property type="entry name" value="Prot-tyrosine_phosphatase-like"/>
</dbReference>
<dbReference type="Pfam" id="PF00102">
    <property type="entry name" value="Y_phosphatase"/>
    <property type="match status" value="1"/>
</dbReference>
<feature type="domain" description="Tyrosine-protein phosphatase" evidence="1">
    <location>
        <begin position="34"/>
        <end position="66"/>
    </location>
</feature>